<organism evidence="3 4">
    <name type="scientific">Rhodofomes roseus</name>
    <dbReference type="NCBI Taxonomy" id="34475"/>
    <lineage>
        <taxon>Eukaryota</taxon>
        <taxon>Fungi</taxon>
        <taxon>Dikarya</taxon>
        <taxon>Basidiomycota</taxon>
        <taxon>Agaricomycotina</taxon>
        <taxon>Agaricomycetes</taxon>
        <taxon>Polyporales</taxon>
        <taxon>Rhodofomes</taxon>
    </lineage>
</organism>
<sequence length="324" mass="36517">MDSKDRDLAESHRREARSNKEREDWRMLAEARQRKLEEAQTFLESSDVTAENDIAEAVSALNAEIYQVIKRVPEGCRISTGSTVDIVATDRAGTIIGSRMMDLIRTFPPRGGDWVVMEIALQATITAYVARVISSWSPHCSSDEVIDPIYNRILRSESQSVAGRWRILTRKYVVSSSTSIKDWETRHVRQLLEDASTILGASGAISWDNNDLKDGLEIIVHAAMKIRRMVGEDVVRSEYEVFAVKRKANFDPDVMVDEYASPQKRKKKAGVHVICPLTLGLRRREGENRSGTKGRSEVTVKTLVKPQVVLDTVIDDLGFLDDRE</sequence>
<dbReference type="EMBL" id="SEKV01000297">
    <property type="protein sequence ID" value="TFY59583.1"/>
    <property type="molecule type" value="Genomic_DNA"/>
</dbReference>
<comment type="caution">
    <text evidence="3">The sequence shown here is derived from an EMBL/GenBank/DDBJ whole genome shotgun (WGS) entry which is preliminary data.</text>
</comment>
<dbReference type="RefSeq" id="XP_047776851.1">
    <property type="nucleotide sequence ID" value="XM_047927704.1"/>
</dbReference>
<dbReference type="STRING" id="34475.A0A4Y9YD04"/>
<reference evidence="2 5" key="2">
    <citation type="journal article" date="2021" name="Environ. Microbiol.">
        <title>Gene family expansions and transcriptome signatures uncover fungal adaptations to wood decay.</title>
        <authorList>
            <person name="Hage H."/>
            <person name="Miyauchi S."/>
            <person name="Viragh M."/>
            <person name="Drula E."/>
            <person name="Min B."/>
            <person name="Chaduli D."/>
            <person name="Navarro D."/>
            <person name="Favel A."/>
            <person name="Norest M."/>
            <person name="Lesage-Meessen L."/>
            <person name="Balint B."/>
            <person name="Merenyi Z."/>
            <person name="de Eugenio L."/>
            <person name="Morin E."/>
            <person name="Martinez A.T."/>
            <person name="Baldrian P."/>
            <person name="Stursova M."/>
            <person name="Martinez M.J."/>
            <person name="Novotny C."/>
            <person name="Magnuson J.K."/>
            <person name="Spatafora J.W."/>
            <person name="Maurice S."/>
            <person name="Pangilinan J."/>
            <person name="Andreopoulos W."/>
            <person name="LaButti K."/>
            <person name="Hundley H."/>
            <person name="Na H."/>
            <person name="Kuo A."/>
            <person name="Barry K."/>
            <person name="Lipzen A."/>
            <person name="Henrissat B."/>
            <person name="Riley R."/>
            <person name="Ahrendt S."/>
            <person name="Nagy L.G."/>
            <person name="Grigoriev I.V."/>
            <person name="Martin F."/>
            <person name="Rosso M.N."/>
        </authorList>
    </citation>
    <scope>NUCLEOTIDE SEQUENCE [LARGE SCALE GENOMIC DNA]</scope>
    <source>
        <strain evidence="2 5">CIRM-BRFM 1785</strain>
    </source>
</reference>
<dbReference type="GeneID" id="72008436"/>
<feature type="region of interest" description="Disordered" evidence="1">
    <location>
        <begin position="1"/>
        <end position="24"/>
    </location>
</feature>
<name>A0A4Y9YD04_9APHY</name>
<reference evidence="3 4" key="1">
    <citation type="submission" date="2019-01" db="EMBL/GenBank/DDBJ databases">
        <title>Genome sequencing of the rare red list fungi Fomitopsis rosea.</title>
        <authorList>
            <person name="Buettner E."/>
            <person name="Kellner H."/>
        </authorList>
    </citation>
    <scope>NUCLEOTIDE SEQUENCE [LARGE SCALE GENOMIC DNA]</scope>
    <source>
        <strain evidence="3 4">DSM 105464</strain>
    </source>
</reference>
<gene>
    <name evidence="2" type="ORF">C8Q71DRAFT_859847</name>
    <name evidence="3" type="ORF">EVJ58_g5688</name>
</gene>
<keyword evidence="5" id="KW-1185">Reference proteome</keyword>
<evidence type="ECO:0000313" key="4">
    <source>
        <dbReference type="Proteomes" id="UP000298390"/>
    </source>
</evidence>
<evidence type="ECO:0000313" key="5">
    <source>
        <dbReference type="Proteomes" id="UP000814176"/>
    </source>
</evidence>
<evidence type="ECO:0000256" key="1">
    <source>
        <dbReference type="SAM" id="MobiDB-lite"/>
    </source>
</evidence>
<protein>
    <submittedName>
        <fullName evidence="3">Uncharacterized protein</fullName>
    </submittedName>
</protein>
<proteinExistence type="predicted"/>
<dbReference type="EMBL" id="JADCUA010000016">
    <property type="protein sequence ID" value="KAH9834195.1"/>
    <property type="molecule type" value="Genomic_DNA"/>
</dbReference>
<dbReference type="OrthoDB" id="3222645at2759"/>
<dbReference type="Proteomes" id="UP000298390">
    <property type="component" value="Unassembled WGS sequence"/>
</dbReference>
<accession>A0A4Y9YD04</accession>
<dbReference type="Proteomes" id="UP000814176">
    <property type="component" value="Unassembled WGS sequence"/>
</dbReference>
<evidence type="ECO:0000313" key="2">
    <source>
        <dbReference type="EMBL" id="KAH9834195.1"/>
    </source>
</evidence>
<dbReference type="AlphaFoldDB" id="A0A4Y9YD04"/>
<evidence type="ECO:0000313" key="3">
    <source>
        <dbReference type="EMBL" id="TFY59583.1"/>
    </source>
</evidence>